<reference evidence="1 2" key="1">
    <citation type="submission" date="2019-10" db="EMBL/GenBank/DDBJ databases">
        <title>Rubrobacter sp nov SCSIO 52090 isolated from a deep-sea sediment in the South China Sea.</title>
        <authorList>
            <person name="Chen R.W."/>
        </authorList>
    </citation>
    <scope>NUCLEOTIDE SEQUENCE [LARGE SCALE GENOMIC DNA]</scope>
    <source>
        <strain evidence="1 2">SCSIO 52909</strain>
    </source>
</reference>
<dbReference type="PANTHER" id="PTHR43649:SF12">
    <property type="entry name" value="DIACETYLCHITOBIOSE BINDING PROTEIN DASA"/>
    <property type="match status" value="1"/>
</dbReference>
<dbReference type="PANTHER" id="PTHR43649">
    <property type="entry name" value="ARABINOSE-BINDING PROTEIN-RELATED"/>
    <property type="match status" value="1"/>
</dbReference>
<proteinExistence type="predicted"/>
<dbReference type="CDD" id="cd13585">
    <property type="entry name" value="PBP2_TMBP_like"/>
    <property type="match status" value="1"/>
</dbReference>
<dbReference type="SUPFAM" id="SSF53850">
    <property type="entry name" value="Periplasmic binding protein-like II"/>
    <property type="match status" value="1"/>
</dbReference>
<dbReference type="AlphaFoldDB" id="A0A6G8QAH6"/>
<dbReference type="KEGG" id="rub:GBA63_13220"/>
<dbReference type="Proteomes" id="UP000501452">
    <property type="component" value="Chromosome"/>
</dbReference>
<organism evidence="1 2">
    <name type="scientific">Rubrobacter tropicus</name>
    <dbReference type="NCBI Taxonomy" id="2653851"/>
    <lineage>
        <taxon>Bacteria</taxon>
        <taxon>Bacillati</taxon>
        <taxon>Actinomycetota</taxon>
        <taxon>Rubrobacteria</taxon>
        <taxon>Rubrobacterales</taxon>
        <taxon>Rubrobacteraceae</taxon>
        <taxon>Rubrobacter</taxon>
    </lineage>
</organism>
<dbReference type="EMBL" id="CP045119">
    <property type="protein sequence ID" value="QIN83485.1"/>
    <property type="molecule type" value="Genomic_DNA"/>
</dbReference>
<dbReference type="Pfam" id="PF01547">
    <property type="entry name" value="SBP_bac_1"/>
    <property type="match status" value="1"/>
</dbReference>
<dbReference type="PROSITE" id="PS51318">
    <property type="entry name" value="TAT"/>
    <property type="match status" value="1"/>
</dbReference>
<dbReference type="InterPro" id="IPR050490">
    <property type="entry name" value="Bact_solute-bd_prot1"/>
</dbReference>
<name>A0A6G8QAH6_9ACTN</name>
<protein>
    <submittedName>
        <fullName evidence="1">Extracellular solute-binding protein</fullName>
    </submittedName>
</protein>
<accession>A0A6G8QAH6</accession>
<gene>
    <name evidence="1" type="ORF">GBA63_13220</name>
</gene>
<dbReference type="InterPro" id="IPR006059">
    <property type="entry name" value="SBP"/>
</dbReference>
<sequence length="464" mass="50992">MHDNARIESDSTQPLGKGQIAMERAGGRFTRRDFLRLGGAGVAGASLLGLYGCGGGGSSGAQIDWASWANSGEATRFREYTDKFMQDHPDIQVTYTPTPIYDDYHPKILTQLNGGTAPDAFYAGDIWVAQFIKNETIKPLNKLMNGPNSAAKPEDFADGLWGPARLDDGTIYGVTVDCNPTVLWYNKGVLEEAGISDDPRQIYESGEWKWDVLLQMSEQVASSGNTNGLMFENGINWFYSWCRQNGGKPFDGETCVFNEDAKSVEAFQWMYDNIESGAFTYAGNLPTGQTSDAQFNSNRAAFVQAGRWVLPVFKQNTSLEYDVVPFPTNTDNDMEPGWVATAYMVMNNQTENEKAAFEFLTNFTGPEGQSFRLQESGNAVPSVLQGADDLVTKGSDPEGSQYFLDVRDSGIVGYADLTVPGLPEDIQDLFEKELWLKNAPGDVQATLDGAAQTINQRIEENRNG</sequence>
<evidence type="ECO:0000313" key="1">
    <source>
        <dbReference type="EMBL" id="QIN83485.1"/>
    </source>
</evidence>
<dbReference type="Gene3D" id="3.40.190.10">
    <property type="entry name" value="Periplasmic binding protein-like II"/>
    <property type="match status" value="1"/>
</dbReference>
<evidence type="ECO:0000313" key="2">
    <source>
        <dbReference type="Proteomes" id="UP000501452"/>
    </source>
</evidence>
<keyword evidence="2" id="KW-1185">Reference proteome</keyword>
<dbReference type="InterPro" id="IPR006311">
    <property type="entry name" value="TAT_signal"/>
</dbReference>